<dbReference type="PANTHER" id="PTHR46323:SF2">
    <property type="entry name" value="BETA-GALACTOSIDASE"/>
    <property type="match status" value="1"/>
</dbReference>
<evidence type="ECO:0000256" key="10">
    <source>
        <dbReference type="RuleBase" id="RU361154"/>
    </source>
</evidence>
<dbReference type="InterPro" id="IPR011013">
    <property type="entry name" value="Gal_mutarotase_sf_dom"/>
</dbReference>
<evidence type="ECO:0000313" key="14">
    <source>
        <dbReference type="Proteomes" id="UP001300692"/>
    </source>
</evidence>
<evidence type="ECO:0000256" key="6">
    <source>
        <dbReference type="ARBA" id="ARBA00022801"/>
    </source>
</evidence>
<proteinExistence type="inferred from homology"/>
<name>A0ABT3CWJ6_9BACT</name>
<comment type="cofactor">
    <cofactor evidence="2">
        <name>Ca(2+)</name>
        <dbReference type="ChEBI" id="CHEBI:29108"/>
    </cofactor>
</comment>
<protein>
    <recommendedName>
        <fullName evidence="5 10">Beta-galactosidase</fullName>
        <ecNumber evidence="5 10">3.2.1.23</ecNumber>
    </recommendedName>
    <alternativeName>
        <fullName evidence="9 10">Lactase</fullName>
    </alternativeName>
</protein>
<evidence type="ECO:0000256" key="2">
    <source>
        <dbReference type="ARBA" id="ARBA00001913"/>
    </source>
</evidence>
<dbReference type="SUPFAM" id="SSF74650">
    <property type="entry name" value="Galactose mutarotase-like"/>
    <property type="match status" value="1"/>
</dbReference>
<keyword evidence="14" id="KW-1185">Reference proteome</keyword>
<accession>A0ABT3CWJ6</accession>
<dbReference type="RefSeq" id="WP_264138709.1">
    <property type="nucleotide sequence ID" value="NZ_JAOYOD010000001.1"/>
</dbReference>
<evidence type="ECO:0000256" key="1">
    <source>
        <dbReference type="ARBA" id="ARBA00001412"/>
    </source>
</evidence>
<evidence type="ECO:0000256" key="3">
    <source>
        <dbReference type="ARBA" id="ARBA00007401"/>
    </source>
</evidence>
<dbReference type="Gene3D" id="3.20.20.80">
    <property type="entry name" value="Glycosidases"/>
    <property type="match status" value="1"/>
</dbReference>
<dbReference type="Gene3D" id="2.60.120.260">
    <property type="entry name" value="Galactose-binding domain-like"/>
    <property type="match status" value="1"/>
</dbReference>
<dbReference type="EMBL" id="JAOYOD010000001">
    <property type="protein sequence ID" value="MCV9387894.1"/>
    <property type="molecule type" value="Genomic_DNA"/>
</dbReference>
<dbReference type="InterPro" id="IPR006104">
    <property type="entry name" value="Glyco_hydro_2_N"/>
</dbReference>
<keyword evidence="11" id="KW-0732">Signal</keyword>
<dbReference type="Gene3D" id="2.70.98.10">
    <property type="match status" value="1"/>
</dbReference>
<dbReference type="Pfam" id="PF02837">
    <property type="entry name" value="Glyco_hydro_2_N"/>
    <property type="match status" value="1"/>
</dbReference>
<feature type="signal peptide" evidence="11">
    <location>
        <begin position="1"/>
        <end position="19"/>
    </location>
</feature>
<dbReference type="InterPro" id="IPR013783">
    <property type="entry name" value="Ig-like_fold"/>
</dbReference>
<evidence type="ECO:0000256" key="4">
    <source>
        <dbReference type="ARBA" id="ARBA00011245"/>
    </source>
</evidence>
<dbReference type="Gene3D" id="2.60.40.10">
    <property type="entry name" value="Immunoglobulins"/>
    <property type="match status" value="2"/>
</dbReference>
<dbReference type="InterPro" id="IPR014718">
    <property type="entry name" value="GH-type_carb-bd"/>
</dbReference>
<feature type="chain" id="PRO_5046468034" description="Beta-galactosidase" evidence="11">
    <location>
        <begin position="20"/>
        <end position="1021"/>
    </location>
</feature>
<dbReference type="InterPro" id="IPR006102">
    <property type="entry name" value="Ig-like_GH2"/>
</dbReference>
<dbReference type="Pfam" id="PF02929">
    <property type="entry name" value="Bgal_small_N"/>
    <property type="match status" value="1"/>
</dbReference>
<reference evidence="13 14" key="1">
    <citation type="submission" date="2022-10" db="EMBL/GenBank/DDBJ databases">
        <title>Comparative genomics and taxonomic characterization of three novel marine species of genus Reichenbachiella exhibiting antioxidant and polysaccharide degradation activities.</title>
        <authorList>
            <person name="Muhammad N."/>
            <person name="Lee Y.-J."/>
            <person name="Ko J."/>
            <person name="Kim S.-G."/>
        </authorList>
    </citation>
    <scope>NUCLEOTIDE SEQUENCE [LARGE SCALE GENOMIC DNA]</scope>
    <source>
        <strain evidence="13 14">ABR2-5</strain>
    </source>
</reference>
<dbReference type="InterPro" id="IPR023232">
    <property type="entry name" value="Glyco_hydro_2_AS"/>
</dbReference>
<evidence type="ECO:0000256" key="8">
    <source>
        <dbReference type="ARBA" id="ARBA00023295"/>
    </source>
</evidence>
<comment type="caution">
    <text evidence="13">The sequence shown here is derived from an EMBL/GenBank/DDBJ whole genome shotgun (WGS) entry which is preliminary data.</text>
</comment>
<keyword evidence="6 10" id="KW-0378">Hydrolase</keyword>
<dbReference type="SUPFAM" id="SSF49303">
    <property type="entry name" value="beta-Galactosidase/glucuronidase domain"/>
    <property type="match status" value="2"/>
</dbReference>
<feature type="domain" description="Beta galactosidase small chain/" evidence="12">
    <location>
        <begin position="750"/>
        <end position="1018"/>
    </location>
</feature>
<comment type="similarity">
    <text evidence="3 10">Belongs to the glycosyl hydrolase 2 family.</text>
</comment>
<evidence type="ECO:0000256" key="9">
    <source>
        <dbReference type="ARBA" id="ARBA00032230"/>
    </source>
</evidence>
<dbReference type="PROSITE" id="PS00608">
    <property type="entry name" value="GLYCOSYL_HYDROL_F2_2"/>
    <property type="match status" value="1"/>
</dbReference>
<dbReference type="Pfam" id="PF00703">
    <property type="entry name" value="Glyco_hydro_2"/>
    <property type="match status" value="1"/>
</dbReference>
<dbReference type="InterPro" id="IPR008979">
    <property type="entry name" value="Galactose-bd-like_sf"/>
</dbReference>
<dbReference type="InterPro" id="IPR023230">
    <property type="entry name" value="Glyco_hydro_2_CS"/>
</dbReference>
<dbReference type="InterPro" id="IPR032312">
    <property type="entry name" value="LacZ_4"/>
</dbReference>
<dbReference type="Pfam" id="PF16353">
    <property type="entry name" value="LacZ_4"/>
    <property type="match status" value="1"/>
</dbReference>
<dbReference type="InterPro" id="IPR004199">
    <property type="entry name" value="B-gal_small/dom_5"/>
</dbReference>
<dbReference type="InterPro" id="IPR017853">
    <property type="entry name" value="GH"/>
</dbReference>
<comment type="catalytic activity">
    <reaction evidence="1 10">
        <text>Hydrolysis of terminal non-reducing beta-D-galactose residues in beta-D-galactosides.</text>
        <dbReference type="EC" id="3.2.1.23"/>
    </reaction>
</comment>
<dbReference type="InterPro" id="IPR006101">
    <property type="entry name" value="Glyco_hydro_2"/>
</dbReference>
<evidence type="ECO:0000256" key="11">
    <source>
        <dbReference type="SAM" id="SignalP"/>
    </source>
</evidence>
<sequence length="1021" mass="117193">MKKGVVIVCFLLLVLNVMAQMPKELEDPTVPSVSALDPRATFFQYQSETLATHSNKEEDKNYLSLNGVWNFYWAENPDKIPQGFYSKGYSTQGWQSIEVPSDWQMKGFGVPIYTNVKYPFEKNPPYIQKHYNPVGSYKKKFELPKEWKNRKVILHFGAVNSAFIVWINGHQVGIGKGSKTPREFDVTEYLKKGSNDISVQVYRWNDGSYLEDQDMWRLSGIERDVYLRALPETYLSDWFIKTELSDDYKNAKLSLETTWSGELTGAKVELALLNPKGEEVLKKQYNIERELVIEESIISPQLWSAEKPNLYQLQLQVTKGKAVSYLGQSIGFRKVEIKNKQLMVNGQPILIKGVNRHEHDEYEGHVVSRDDMLADVLLMKQHNINAVRTSHYPNDPYWYELCDKYGLYVVDEANIESHAMGSLWNDGYSLDKTLGNNPKWKEAHLNRVKRMVERDKNHPSVIIWSLGNEAGSGKNFEDAAQWIKSRDNSRPVQYEQAWTESYTDIVVPMYYRINDMQEYLTLGDDRPFILCEYMHAMGNSVGNIIDYWDLIESEPQLQGGFIWDWMDQGLKGKTTNGEDYFYGGDFGPADVPSDKDFCLNGLIFPDRSIKPALLEVERVYQNVKFKNWEIGKAEVSCDIFNYYAFTDANELDFEYQILADGKVVSEGKWDIGNIVPNKHKNAVLALPKASQQDQELLLNILVSRKDSLPGLSAGKVVARHQQALSGYKAYAHEVTSSEDFRTYENEEKLCVFGDRFSAAFSKKSGLLIEYTYDSESFLKQPLSPNFWRNPTNNDRGYQMQNSYAMWRGTDSQLTRFTYNQLSDGILEVMASLSYMDGAVHTEIKYVIGGDGSVAVDFTMVKSTDLPDIPRVGMRMQLPIEYANVNWYGRGPVENYIDRMQAADIGLYHAKVKDLETPYIVPQENGNRTDTRWLQILNSSGKGLKIIGKQPLEFSAHNYTLEDLDDFPEHRFELPRRALVELNIDLKQQGVGGDNSWGYKPLKKYRLSQDTYSYGFIIIPQG</sequence>
<comment type="subunit">
    <text evidence="4">Monomer.</text>
</comment>
<keyword evidence="7" id="KW-0106">Calcium</keyword>
<dbReference type="Pfam" id="PF02836">
    <property type="entry name" value="Glyco_hydro_2_C"/>
    <property type="match status" value="1"/>
</dbReference>
<dbReference type="Proteomes" id="UP001300692">
    <property type="component" value="Unassembled WGS sequence"/>
</dbReference>
<gene>
    <name evidence="13" type="ORF">N7U62_14525</name>
</gene>
<dbReference type="SUPFAM" id="SSF49785">
    <property type="entry name" value="Galactose-binding domain-like"/>
    <property type="match status" value="1"/>
</dbReference>
<dbReference type="PRINTS" id="PR00132">
    <property type="entry name" value="GLHYDRLASE2"/>
</dbReference>
<evidence type="ECO:0000259" key="12">
    <source>
        <dbReference type="SMART" id="SM01038"/>
    </source>
</evidence>
<dbReference type="SMART" id="SM01038">
    <property type="entry name" value="Bgal_small_N"/>
    <property type="match status" value="1"/>
</dbReference>
<dbReference type="InterPro" id="IPR036156">
    <property type="entry name" value="Beta-gal/glucu_dom_sf"/>
</dbReference>
<dbReference type="InterPro" id="IPR006103">
    <property type="entry name" value="Glyco_hydro_2_cat"/>
</dbReference>
<dbReference type="SUPFAM" id="SSF51445">
    <property type="entry name" value="(Trans)glycosidases"/>
    <property type="match status" value="1"/>
</dbReference>
<evidence type="ECO:0000313" key="13">
    <source>
        <dbReference type="EMBL" id="MCV9387894.1"/>
    </source>
</evidence>
<evidence type="ECO:0000256" key="7">
    <source>
        <dbReference type="ARBA" id="ARBA00022837"/>
    </source>
</evidence>
<dbReference type="EC" id="3.2.1.23" evidence="5 10"/>
<dbReference type="InterPro" id="IPR050347">
    <property type="entry name" value="Bact_Beta-galactosidase"/>
</dbReference>
<dbReference type="PANTHER" id="PTHR46323">
    <property type="entry name" value="BETA-GALACTOSIDASE"/>
    <property type="match status" value="1"/>
</dbReference>
<keyword evidence="8 10" id="KW-0326">Glycosidase</keyword>
<dbReference type="PROSITE" id="PS00719">
    <property type="entry name" value="GLYCOSYL_HYDROL_F2_1"/>
    <property type="match status" value="1"/>
</dbReference>
<evidence type="ECO:0000256" key="5">
    <source>
        <dbReference type="ARBA" id="ARBA00012756"/>
    </source>
</evidence>
<organism evidence="13 14">
    <name type="scientific">Reichenbachiella ulvae</name>
    <dbReference type="NCBI Taxonomy" id="2980104"/>
    <lineage>
        <taxon>Bacteria</taxon>
        <taxon>Pseudomonadati</taxon>
        <taxon>Bacteroidota</taxon>
        <taxon>Cytophagia</taxon>
        <taxon>Cytophagales</taxon>
        <taxon>Reichenbachiellaceae</taxon>
        <taxon>Reichenbachiella</taxon>
    </lineage>
</organism>